<evidence type="ECO:0000313" key="8">
    <source>
        <dbReference type="Proteomes" id="UP000017819"/>
    </source>
</evidence>
<evidence type="ECO:0000259" key="5">
    <source>
        <dbReference type="Pfam" id="PF00389"/>
    </source>
</evidence>
<dbReference type="SUPFAM" id="SSF51735">
    <property type="entry name" value="NAD(P)-binding Rossmann-fold domains"/>
    <property type="match status" value="1"/>
</dbReference>
<dbReference type="Pfam" id="PF02826">
    <property type="entry name" value="2-Hacid_dh_C"/>
    <property type="match status" value="1"/>
</dbReference>
<feature type="domain" description="D-isomer specific 2-hydroxyacid dehydrogenase catalytic" evidence="5">
    <location>
        <begin position="12"/>
        <end position="313"/>
    </location>
</feature>
<dbReference type="GO" id="GO:0051287">
    <property type="term" value="F:NAD binding"/>
    <property type="evidence" value="ECO:0007669"/>
    <property type="project" value="InterPro"/>
</dbReference>
<keyword evidence="8" id="KW-1185">Reference proteome</keyword>
<dbReference type="AlphaFoldDB" id="V4QXW9"/>
<comment type="caution">
    <text evidence="7">The sequence shown here is derived from an EMBL/GenBank/DDBJ whole genome shotgun (WGS) entry which is preliminary data.</text>
</comment>
<sequence>MGKPEIIVTGPMMKTVFQQLDGSYVLHRLWEADEDALIAEHGEKIVAIATAGKRPVDATFMQRLPNLKLVANFGVGYDSVDAKWAGENGILVSNTPDVLTDEVADTAVGLILMTLRQLGEAERYLRAGRWEKEGPFPLTKATMRDRRIGIVGLGRIGKAVAKRLDAFRTPISYFGRTEQKDVPYRYYSKLADMARDVDVLVNVAPGGLATRHMIDAKVLDELGPDGVLINIGRGTTVDEQALIAALREGRILSAGLDVYEDEPRVPRELIEMEHVTLLPHVASASMFTRNKMAQLVVDNIRSYFDTGRPVTPVPETPVR</sequence>
<dbReference type="PANTHER" id="PTHR10996:SF178">
    <property type="entry name" value="2-HYDROXYACID DEHYDROGENASE YGL185C-RELATED"/>
    <property type="match status" value="1"/>
</dbReference>
<evidence type="ECO:0000256" key="4">
    <source>
        <dbReference type="RuleBase" id="RU003719"/>
    </source>
</evidence>
<keyword evidence="2 4" id="KW-0560">Oxidoreductase</keyword>
<keyword evidence="1" id="KW-0521">NADP</keyword>
<dbReference type="GO" id="GO:0030267">
    <property type="term" value="F:glyoxylate reductase (NADPH) activity"/>
    <property type="evidence" value="ECO:0007669"/>
    <property type="project" value="TreeGrafter"/>
</dbReference>
<evidence type="ECO:0000256" key="1">
    <source>
        <dbReference type="ARBA" id="ARBA00022857"/>
    </source>
</evidence>
<keyword evidence="3" id="KW-0520">NAD</keyword>
<dbReference type="Pfam" id="PF00389">
    <property type="entry name" value="2-Hacid_dh"/>
    <property type="match status" value="1"/>
</dbReference>
<evidence type="ECO:0000256" key="2">
    <source>
        <dbReference type="ARBA" id="ARBA00023002"/>
    </source>
</evidence>
<protein>
    <submittedName>
        <fullName evidence="7">D-3-phosphoglycerate dehydrogenase</fullName>
        <ecNumber evidence="7">1.1.1.95</ecNumber>
    </submittedName>
</protein>
<dbReference type="InterPro" id="IPR036291">
    <property type="entry name" value="NAD(P)-bd_dom_sf"/>
</dbReference>
<dbReference type="CDD" id="cd12156">
    <property type="entry name" value="HPPR"/>
    <property type="match status" value="1"/>
</dbReference>
<dbReference type="OrthoDB" id="9793626at2"/>
<dbReference type="eggNOG" id="COG1052">
    <property type="taxonomic scope" value="Bacteria"/>
</dbReference>
<evidence type="ECO:0000313" key="7">
    <source>
        <dbReference type="EMBL" id="ESR24597.1"/>
    </source>
</evidence>
<dbReference type="GO" id="GO:0005829">
    <property type="term" value="C:cytosol"/>
    <property type="evidence" value="ECO:0007669"/>
    <property type="project" value="TreeGrafter"/>
</dbReference>
<evidence type="ECO:0000256" key="3">
    <source>
        <dbReference type="ARBA" id="ARBA00023027"/>
    </source>
</evidence>
<gene>
    <name evidence="7" type="ORF">N177_2431</name>
</gene>
<dbReference type="FunFam" id="3.40.50.720:FF:000213">
    <property type="entry name" value="Putative 2-hydroxyacid dehydrogenase"/>
    <property type="match status" value="1"/>
</dbReference>
<dbReference type="SUPFAM" id="SSF52283">
    <property type="entry name" value="Formate/glycerate dehydrogenase catalytic domain-like"/>
    <property type="match status" value="1"/>
</dbReference>
<dbReference type="GO" id="GO:0004617">
    <property type="term" value="F:phosphoglycerate dehydrogenase activity"/>
    <property type="evidence" value="ECO:0007669"/>
    <property type="project" value="UniProtKB-EC"/>
</dbReference>
<dbReference type="InterPro" id="IPR006140">
    <property type="entry name" value="D-isomer_DH_NAD-bd"/>
</dbReference>
<dbReference type="EMBL" id="AWXZ01000031">
    <property type="protein sequence ID" value="ESR24597.1"/>
    <property type="molecule type" value="Genomic_DNA"/>
</dbReference>
<accession>V4QXW9</accession>
<comment type="similarity">
    <text evidence="4">Belongs to the D-isomer specific 2-hydroxyacid dehydrogenase family.</text>
</comment>
<dbReference type="InterPro" id="IPR050223">
    <property type="entry name" value="D-isomer_2-hydroxyacid_DH"/>
</dbReference>
<dbReference type="GO" id="GO:0016618">
    <property type="term" value="F:hydroxypyruvate reductase [NAD(P)H] activity"/>
    <property type="evidence" value="ECO:0007669"/>
    <property type="project" value="TreeGrafter"/>
</dbReference>
<dbReference type="PATRIC" id="fig|631454.5.peg.2400"/>
<dbReference type="RefSeq" id="WP_023432560.1">
    <property type="nucleotide sequence ID" value="NZ_AWXZ01000031.1"/>
</dbReference>
<dbReference type="Proteomes" id="UP000017819">
    <property type="component" value="Unassembled WGS sequence"/>
</dbReference>
<evidence type="ECO:0000259" key="6">
    <source>
        <dbReference type="Pfam" id="PF02826"/>
    </source>
</evidence>
<dbReference type="EC" id="1.1.1.95" evidence="7"/>
<dbReference type="PANTHER" id="PTHR10996">
    <property type="entry name" value="2-HYDROXYACID DEHYDROGENASE-RELATED"/>
    <property type="match status" value="1"/>
</dbReference>
<reference evidence="7 8" key="1">
    <citation type="journal article" date="2014" name="Genome Announc.">
        <title>Draft Genome Sequence of Lutibaculum baratangense Strain AMV1T, Isolated from a Mud Volcano in Andamans, India.</title>
        <authorList>
            <person name="Singh A."/>
            <person name="Sreenivas A."/>
            <person name="Sathyanarayana Reddy G."/>
            <person name="Pinnaka A.K."/>
            <person name="Shivaji S."/>
        </authorList>
    </citation>
    <scope>NUCLEOTIDE SEQUENCE [LARGE SCALE GENOMIC DNA]</scope>
    <source>
        <strain evidence="7 8">AMV1</strain>
    </source>
</reference>
<name>V4QXW9_9HYPH</name>
<dbReference type="InterPro" id="IPR006139">
    <property type="entry name" value="D-isomer_2_OHA_DH_cat_dom"/>
</dbReference>
<dbReference type="STRING" id="631454.N177_2431"/>
<proteinExistence type="inferred from homology"/>
<dbReference type="Gene3D" id="3.40.50.720">
    <property type="entry name" value="NAD(P)-binding Rossmann-like Domain"/>
    <property type="match status" value="2"/>
</dbReference>
<organism evidence="7 8">
    <name type="scientific">Lutibaculum baratangense AMV1</name>
    <dbReference type="NCBI Taxonomy" id="631454"/>
    <lineage>
        <taxon>Bacteria</taxon>
        <taxon>Pseudomonadati</taxon>
        <taxon>Pseudomonadota</taxon>
        <taxon>Alphaproteobacteria</taxon>
        <taxon>Hyphomicrobiales</taxon>
        <taxon>Tepidamorphaceae</taxon>
        <taxon>Lutibaculum</taxon>
    </lineage>
</organism>
<feature type="domain" description="D-isomer specific 2-hydroxyacid dehydrogenase NAD-binding" evidence="6">
    <location>
        <begin position="108"/>
        <end position="282"/>
    </location>
</feature>